<feature type="region of interest" description="Disordered" evidence="1">
    <location>
        <begin position="25"/>
        <end position="55"/>
    </location>
</feature>
<proteinExistence type="predicted"/>
<dbReference type="PATRIC" id="fig|1391654.3.peg.3268"/>
<name>A0A0K1PSS4_9BACT</name>
<evidence type="ECO:0000313" key="3">
    <source>
        <dbReference type="EMBL" id="AKU96567.1"/>
    </source>
</evidence>
<protein>
    <submittedName>
        <fullName evidence="3">Uncharacterized protein</fullName>
    </submittedName>
</protein>
<evidence type="ECO:0000256" key="1">
    <source>
        <dbReference type="SAM" id="MobiDB-lite"/>
    </source>
</evidence>
<feature type="signal peptide" evidence="2">
    <location>
        <begin position="1"/>
        <end position="19"/>
    </location>
</feature>
<dbReference type="KEGG" id="llu:AKJ09_03231"/>
<feature type="chain" id="PRO_5005465943" evidence="2">
    <location>
        <begin position="20"/>
        <end position="497"/>
    </location>
</feature>
<accession>A0A0K1PSS4</accession>
<keyword evidence="4" id="KW-1185">Reference proteome</keyword>
<reference evidence="3 4" key="1">
    <citation type="submission" date="2015-08" db="EMBL/GenBank/DDBJ databases">
        <authorList>
            <person name="Babu N.S."/>
            <person name="Beckwith C.J."/>
            <person name="Beseler K.G."/>
            <person name="Brison A."/>
            <person name="Carone J.V."/>
            <person name="Caskin T.P."/>
            <person name="Diamond M."/>
            <person name="Durham M.E."/>
            <person name="Foxe J.M."/>
            <person name="Go M."/>
            <person name="Henderson B.A."/>
            <person name="Jones I.B."/>
            <person name="McGettigan J.A."/>
            <person name="Micheletti S.J."/>
            <person name="Nasrallah M.E."/>
            <person name="Ortiz D."/>
            <person name="Piller C.R."/>
            <person name="Privatt S.R."/>
            <person name="Schneider S.L."/>
            <person name="Sharp S."/>
            <person name="Smith T.C."/>
            <person name="Stanton J.D."/>
            <person name="Ullery H.E."/>
            <person name="Wilson R.J."/>
            <person name="Serrano M.G."/>
            <person name="Buck G."/>
            <person name="Lee V."/>
            <person name="Wang Y."/>
            <person name="Carvalho R."/>
            <person name="Voegtly L."/>
            <person name="Shi R."/>
            <person name="Duckworth R."/>
            <person name="Johnson A."/>
            <person name="Loviza R."/>
            <person name="Walstead R."/>
            <person name="Shah Z."/>
            <person name="Kiflezghi M."/>
            <person name="Wade K."/>
            <person name="Ball S.L."/>
            <person name="Bradley K.W."/>
            <person name="Asai D.J."/>
            <person name="Bowman C.A."/>
            <person name="Russell D.A."/>
            <person name="Pope W.H."/>
            <person name="Jacobs-Sera D."/>
            <person name="Hendrix R.W."/>
            <person name="Hatfull G.F."/>
        </authorList>
    </citation>
    <scope>NUCLEOTIDE SEQUENCE [LARGE SCALE GENOMIC DNA]</scope>
    <source>
        <strain evidence="3 4">DSM 27648</strain>
    </source>
</reference>
<keyword evidence="2" id="KW-0732">Signal</keyword>
<evidence type="ECO:0000256" key="2">
    <source>
        <dbReference type="SAM" id="SignalP"/>
    </source>
</evidence>
<dbReference type="STRING" id="1391654.AKJ09_03231"/>
<gene>
    <name evidence="3" type="ORF">AKJ09_03231</name>
</gene>
<dbReference type="EMBL" id="CP012333">
    <property type="protein sequence ID" value="AKU96567.1"/>
    <property type="molecule type" value="Genomic_DNA"/>
</dbReference>
<dbReference type="AlphaFoldDB" id="A0A0K1PSS4"/>
<dbReference type="Proteomes" id="UP000064967">
    <property type="component" value="Chromosome"/>
</dbReference>
<sequence length="497" mass="53304">MHWMMGPGALALAAIAACATSDGETAAAPQTSDAGGTEALDAQTPEASPDGASLTEAGPKVLERCSPGGWCATNLPDQELDIRDVRPFEERAFAVAESVTFGIQFLEWQRSTDAWKYISEGTQNRFDRGKYAGNMWAASENDVYFTVAPAFVYHGVRSDPASPFTWRISRLDDRDAGVPAHDPGRVWAANTTARAFDPASPPYDFFAPSLGVDSVPSGDVYAWYGPTLFRRTLAQNGDDAWVVEHVLTDAEYPGDHFHIQSVAGSGPDDLWIGGVRSQVAEGGVHETACPLVVRKLADGYHSFVDHVVNPTGDPADLAFNVCDPKPGALRLMMHFEMPEYGISLDLENANAGWVQSLQQIAPNTVVGLEDATTLVYLKSDGDTPLARFNVVNFADGPIRNVSLDLTSLAVVDGSAWMSGFGVMLSLGYDPTNWARGVGVTLDTGNPADNPMNGATFELSSIARSGSPLTEPLHQVRGTSTSNLWAVGNRHAFHKTTL</sequence>
<evidence type="ECO:0000313" key="4">
    <source>
        <dbReference type="Proteomes" id="UP000064967"/>
    </source>
</evidence>
<organism evidence="3 4">
    <name type="scientific">Labilithrix luteola</name>
    <dbReference type="NCBI Taxonomy" id="1391654"/>
    <lineage>
        <taxon>Bacteria</taxon>
        <taxon>Pseudomonadati</taxon>
        <taxon>Myxococcota</taxon>
        <taxon>Polyangia</taxon>
        <taxon>Polyangiales</taxon>
        <taxon>Labilitrichaceae</taxon>
        <taxon>Labilithrix</taxon>
    </lineage>
</organism>